<reference evidence="1" key="1">
    <citation type="submission" date="2014-09" db="EMBL/GenBank/DDBJ databases">
        <authorList>
            <person name="Magalhaes I.L.F."/>
            <person name="Oliveira U."/>
            <person name="Santos F.R."/>
            <person name="Vidigal T.H.D.A."/>
            <person name="Brescovit A.D."/>
            <person name="Santos A.J."/>
        </authorList>
    </citation>
    <scope>NUCLEOTIDE SEQUENCE</scope>
    <source>
        <tissue evidence="1">Shoot tissue taken approximately 20 cm above the soil surface</tissue>
    </source>
</reference>
<reference evidence="1" key="2">
    <citation type="journal article" date="2015" name="Data Brief">
        <title>Shoot transcriptome of the giant reed, Arundo donax.</title>
        <authorList>
            <person name="Barrero R.A."/>
            <person name="Guerrero F.D."/>
            <person name="Moolhuijzen P."/>
            <person name="Goolsby J.A."/>
            <person name="Tidwell J."/>
            <person name="Bellgard S.E."/>
            <person name="Bellgard M.I."/>
        </authorList>
    </citation>
    <scope>NUCLEOTIDE SEQUENCE</scope>
    <source>
        <tissue evidence="1">Shoot tissue taken approximately 20 cm above the soil surface</tissue>
    </source>
</reference>
<dbReference type="AlphaFoldDB" id="A0A0A9EA81"/>
<name>A0A0A9EA81_ARUDO</name>
<accession>A0A0A9EA81</accession>
<organism evidence="1">
    <name type="scientific">Arundo donax</name>
    <name type="common">Giant reed</name>
    <name type="synonym">Donax arundinaceus</name>
    <dbReference type="NCBI Taxonomy" id="35708"/>
    <lineage>
        <taxon>Eukaryota</taxon>
        <taxon>Viridiplantae</taxon>
        <taxon>Streptophyta</taxon>
        <taxon>Embryophyta</taxon>
        <taxon>Tracheophyta</taxon>
        <taxon>Spermatophyta</taxon>
        <taxon>Magnoliopsida</taxon>
        <taxon>Liliopsida</taxon>
        <taxon>Poales</taxon>
        <taxon>Poaceae</taxon>
        <taxon>PACMAD clade</taxon>
        <taxon>Arundinoideae</taxon>
        <taxon>Arundineae</taxon>
        <taxon>Arundo</taxon>
    </lineage>
</organism>
<dbReference type="EMBL" id="GBRH01201947">
    <property type="protein sequence ID" value="JAD95948.1"/>
    <property type="molecule type" value="Transcribed_RNA"/>
</dbReference>
<sequence>MKITKQPDEVPPTNGQKRLSSVMLYRVHGMFIAKAPTMKVLAAMPKDAIVSVSWS</sequence>
<proteinExistence type="predicted"/>
<protein>
    <submittedName>
        <fullName evidence="1">Uncharacterized protein</fullName>
    </submittedName>
</protein>
<evidence type="ECO:0000313" key="1">
    <source>
        <dbReference type="EMBL" id="JAD95948.1"/>
    </source>
</evidence>